<reference evidence="2" key="2">
    <citation type="submission" date="2022-06" db="UniProtKB">
        <authorList>
            <consortium name="EnsemblMetazoa"/>
        </authorList>
    </citation>
    <scope>IDENTIFICATION</scope>
    <source>
        <strain evidence="2">PS312</strain>
    </source>
</reference>
<dbReference type="EnsemblMetazoa" id="PPA22121.1">
    <property type="protein sequence ID" value="PPA22121.1"/>
    <property type="gene ID" value="WBGene00111675"/>
</dbReference>
<feature type="compositionally biased region" description="Basic and acidic residues" evidence="1">
    <location>
        <begin position="92"/>
        <end position="119"/>
    </location>
</feature>
<organism evidence="2 3">
    <name type="scientific">Pristionchus pacificus</name>
    <name type="common">Parasitic nematode worm</name>
    <dbReference type="NCBI Taxonomy" id="54126"/>
    <lineage>
        <taxon>Eukaryota</taxon>
        <taxon>Metazoa</taxon>
        <taxon>Ecdysozoa</taxon>
        <taxon>Nematoda</taxon>
        <taxon>Chromadorea</taxon>
        <taxon>Rhabditida</taxon>
        <taxon>Rhabditina</taxon>
        <taxon>Diplogasteromorpha</taxon>
        <taxon>Diplogasteroidea</taxon>
        <taxon>Neodiplogasteridae</taxon>
        <taxon>Pristionchus</taxon>
    </lineage>
</organism>
<sequence length="158" mass="18183">MSDADTRNRAALMMVTMPVALDNPYGDIGPFVFWRVQIEDGVDALALNWHNNDDDQVEEEIEGEIDDEENLLTKRGRWETEPSPPFSWFIGHKKEISEREKEKERKANAERQERNERQTKKGQINEFLTKSVTLTFGHCINLRVKGFQQGNDFGGVTG</sequence>
<gene>
    <name evidence="2" type="primary">WBGene00111675</name>
</gene>
<feature type="region of interest" description="Disordered" evidence="1">
    <location>
        <begin position="83"/>
        <end position="124"/>
    </location>
</feature>
<name>A0A2A6CJ90_PRIPA</name>
<evidence type="ECO:0000313" key="2">
    <source>
        <dbReference type="EnsemblMetazoa" id="PPA22121.1"/>
    </source>
</evidence>
<protein>
    <submittedName>
        <fullName evidence="2">Uncharacterized protein</fullName>
    </submittedName>
</protein>
<keyword evidence="3" id="KW-1185">Reference proteome</keyword>
<accession>A0A8R1YFN1</accession>
<proteinExistence type="predicted"/>
<reference evidence="3" key="1">
    <citation type="journal article" date="2008" name="Nat. Genet.">
        <title>The Pristionchus pacificus genome provides a unique perspective on nematode lifestyle and parasitism.</title>
        <authorList>
            <person name="Dieterich C."/>
            <person name="Clifton S.W."/>
            <person name="Schuster L.N."/>
            <person name="Chinwalla A."/>
            <person name="Delehaunty K."/>
            <person name="Dinkelacker I."/>
            <person name="Fulton L."/>
            <person name="Fulton R."/>
            <person name="Godfrey J."/>
            <person name="Minx P."/>
            <person name="Mitreva M."/>
            <person name="Roeseler W."/>
            <person name="Tian H."/>
            <person name="Witte H."/>
            <person name="Yang S.P."/>
            <person name="Wilson R.K."/>
            <person name="Sommer R.J."/>
        </authorList>
    </citation>
    <scope>NUCLEOTIDE SEQUENCE [LARGE SCALE GENOMIC DNA]</scope>
    <source>
        <strain evidence="3">PS312</strain>
    </source>
</reference>
<evidence type="ECO:0000313" key="3">
    <source>
        <dbReference type="Proteomes" id="UP000005239"/>
    </source>
</evidence>
<dbReference type="Proteomes" id="UP000005239">
    <property type="component" value="Unassembled WGS sequence"/>
</dbReference>
<dbReference type="AlphaFoldDB" id="A0A2A6CJ90"/>
<accession>A0A2A6CJ90</accession>
<evidence type="ECO:0000256" key="1">
    <source>
        <dbReference type="SAM" id="MobiDB-lite"/>
    </source>
</evidence>